<keyword evidence="11" id="KW-0234">DNA repair</keyword>
<dbReference type="Pfam" id="PF03372">
    <property type="entry name" value="Exo_endo_phos"/>
    <property type="match status" value="1"/>
</dbReference>
<dbReference type="FunFam" id="3.60.10.10:FF:000058">
    <property type="entry name" value="Tyrosyl-DNA phosphodiesterase 2"/>
    <property type="match status" value="1"/>
</dbReference>
<evidence type="ECO:0000256" key="5">
    <source>
        <dbReference type="ARBA" id="ARBA00022723"/>
    </source>
</evidence>
<evidence type="ECO:0000259" key="13">
    <source>
        <dbReference type="PROSITE" id="PS01358"/>
    </source>
</evidence>
<dbReference type="Proteomes" id="UP000515124">
    <property type="component" value="Unplaced"/>
</dbReference>
<protein>
    <submittedName>
        <fullName evidence="15">Uncharacterized protein LOC110763043 isoform X1</fullName>
    </submittedName>
</protein>
<dbReference type="GO" id="GO:0006302">
    <property type="term" value="P:double-strand break repair"/>
    <property type="evidence" value="ECO:0007669"/>
    <property type="project" value="TreeGrafter"/>
</dbReference>
<dbReference type="PANTHER" id="PTHR15822">
    <property type="entry name" value="TRAF AND TNF RECEPTOR-ASSOCIATED PROTEIN"/>
    <property type="match status" value="1"/>
</dbReference>
<dbReference type="CDD" id="cd09080">
    <property type="entry name" value="TDP2"/>
    <property type="match status" value="1"/>
</dbReference>
<evidence type="ECO:0000313" key="15">
    <source>
        <dbReference type="RefSeq" id="XP_021821467.1"/>
    </source>
</evidence>
<dbReference type="GeneID" id="110763043"/>
<evidence type="ECO:0000256" key="9">
    <source>
        <dbReference type="ARBA" id="ARBA00022833"/>
    </source>
</evidence>
<comment type="cofactor">
    <cofactor evidence="2">
        <name>Mg(2+)</name>
        <dbReference type="ChEBI" id="CHEBI:18420"/>
    </cofactor>
</comment>
<keyword evidence="7" id="KW-0863">Zinc-finger</keyword>
<dbReference type="GO" id="GO:0004518">
    <property type="term" value="F:nuclease activity"/>
    <property type="evidence" value="ECO:0007669"/>
    <property type="project" value="UniProtKB-KW"/>
</dbReference>
<keyword evidence="6" id="KW-0227">DNA damage</keyword>
<dbReference type="SUPFAM" id="SSF90209">
    <property type="entry name" value="Ran binding protein zinc finger-like"/>
    <property type="match status" value="1"/>
</dbReference>
<keyword evidence="4" id="KW-0540">Nuclease</keyword>
<proteinExistence type="predicted"/>
<dbReference type="GO" id="GO:0003697">
    <property type="term" value="F:single-stranded DNA binding"/>
    <property type="evidence" value="ECO:0007669"/>
    <property type="project" value="TreeGrafter"/>
</dbReference>
<dbReference type="PANTHER" id="PTHR15822:SF4">
    <property type="entry name" value="TYROSYL-DNA PHOSPHODIESTERASE 2"/>
    <property type="match status" value="1"/>
</dbReference>
<keyword evidence="12" id="KW-0539">Nucleus</keyword>
<feature type="domain" description="RanBP2-type" evidence="13">
    <location>
        <begin position="81"/>
        <end position="100"/>
    </location>
</feature>
<dbReference type="InterPro" id="IPR051547">
    <property type="entry name" value="TDP2-like"/>
</dbReference>
<gene>
    <name evidence="15" type="primary">LOC110763043</name>
</gene>
<dbReference type="InterPro" id="IPR036443">
    <property type="entry name" value="Znf_RanBP2_sf"/>
</dbReference>
<dbReference type="Gene3D" id="3.60.10.10">
    <property type="entry name" value="Endonuclease/exonuclease/phosphatase"/>
    <property type="match status" value="1"/>
</dbReference>
<keyword evidence="10" id="KW-0460">Magnesium</keyword>
<dbReference type="Gene3D" id="2.30.30.380">
    <property type="entry name" value="Zn-finger domain of Sec23/24"/>
    <property type="match status" value="1"/>
</dbReference>
<comment type="subcellular location">
    <subcellularLocation>
        <location evidence="3">Nucleus</location>
        <location evidence="3">PML body</location>
    </subcellularLocation>
</comment>
<dbReference type="SMART" id="SM00547">
    <property type="entry name" value="ZnF_RBZ"/>
    <property type="match status" value="2"/>
</dbReference>
<evidence type="ECO:0000256" key="2">
    <source>
        <dbReference type="ARBA" id="ARBA00001946"/>
    </source>
</evidence>
<dbReference type="AlphaFoldDB" id="A0A6P5T2V7"/>
<evidence type="ECO:0000256" key="4">
    <source>
        <dbReference type="ARBA" id="ARBA00022722"/>
    </source>
</evidence>
<dbReference type="PROSITE" id="PS01358">
    <property type="entry name" value="ZF_RANBP2_1"/>
    <property type="match status" value="1"/>
</dbReference>
<dbReference type="InterPro" id="IPR005135">
    <property type="entry name" value="Endo/exonuclease/phosphatase"/>
</dbReference>
<evidence type="ECO:0000313" key="14">
    <source>
        <dbReference type="Proteomes" id="UP000515124"/>
    </source>
</evidence>
<evidence type="ECO:0000256" key="12">
    <source>
        <dbReference type="ARBA" id="ARBA00023242"/>
    </source>
</evidence>
<evidence type="ECO:0000256" key="7">
    <source>
        <dbReference type="ARBA" id="ARBA00022771"/>
    </source>
</evidence>
<name>A0A6P5T2V7_PRUAV</name>
<dbReference type="GO" id="GO:0005737">
    <property type="term" value="C:cytoplasm"/>
    <property type="evidence" value="ECO:0007669"/>
    <property type="project" value="TreeGrafter"/>
</dbReference>
<dbReference type="SUPFAM" id="SSF56219">
    <property type="entry name" value="DNase I-like"/>
    <property type="match status" value="1"/>
</dbReference>
<dbReference type="Gramene" id="Pav_sc0000910.1_g170.1.mk:mrna">
    <property type="protein sequence ID" value="Pav_sc0000910.1_g170.1.mk:mrna"/>
    <property type="gene ID" value="Pav_sc0000910.1_g170.1.mk"/>
</dbReference>
<evidence type="ECO:0000256" key="6">
    <source>
        <dbReference type="ARBA" id="ARBA00022763"/>
    </source>
</evidence>
<sequence length="517" mass="57579">MAIKLFSTAASLTFPSHLLHRPIINPRKTCYTLTVQMSWACKKCTFVNPPTPSQKPTCQICLSPSSSSPPPSPASSSIPKWSCKACTFLNAYKNSNCEVCDTRASISSLSSFEDLTDTGLDSGDLDSSVGSVFLPLQRCKRKRVEDPVEVNQGSSSSNVVREVKASDKLTTVSGSSSFNVVREASDKLTTVSGSSSFNVVREVKASDKGTTVLGSSNFNVSGGVKVPDKGMNVSEGTSFGSSGVGLTTLKILSYNVWFREDLEVHKRMKTLGDLIQQHCPDLICFQEVTPNIYDIFRQSSWWKMYQSSVSNQMADSRPYFCMQLSKLRVKSFSCKPFGYSAMGRELCVAEVEVPGDKHLVVATSHLESPCPGPPNWDQMYSKERVDQAKEALNFLNKNQNVIFCGDMNWDDKLDGQFPLPNKWIDVWEELRPEENGWTYDTKSNMMLSGNRKLQKRLDRFLCSLHDFRVSKIEMIGMDAIPGLSYIKEKKVRTEIKKLELPVLPSDHYGLLLTICGQ</sequence>
<accession>A0A6P5T2V7</accession>
<reference evidence="15" key="1">
    <citation type="submission" date="2025-08" db="UniProtKB">
        <authorList>
            <consortium name="RefSeq"/>
        </authorList>
    </citation>
    <scope>IDENTIFICATION</scope>
</reference>
<evidence type="ECO:0000256" key="8">
    <source>
        <dbReference type="ARBA" id="ARBA00022801"/>
    </source>
</evidence>
<keyword evidence="8" id="KW-0378">Hydrolase</keyword>
<organism evidence="14 15">
    <name type="scientific">Prunus avium</name>
    <name type="common">Cherry</name>
    <name type="synonym">Cerasus avium</name>
    <dbReference type="NCBI Taxonomy" id="42229"/>
    <lineage>
        <taxon>Eukaryota</taxon>
        <taxon>Viridiplantae</taxon>
        <taxon>Streptophyta</taxon>
        <taxon>Embryophyta</taxon>
        <taxon>Tracheophyta</taxon>
        <taxon>Spermatophyta</taxon>
        <taxon>Magnoliopsida</taxon>
        <taxon>eudicotyledons</taxon>
        <taxon>Gunneridae</taxon>
        <taxon>Pentapetalae</taxon>
        <taxon>rosids</taxon>
        <taxon>fabids</taxon>
        <taxon>Rosales</taxon>
        <taxon>Rosaceae</taxon>
        <taxon>Amygdaloideae</taxon>
        <taxon>Amygdaleae</taxon>
        <taxon>Prunus</taxon>
    </lineage>
</organism>
<keyword evidence="14" id="KW-1185">Reference proteome</keyword>
<evidence type="ECO:0000256" key="1">
    <source>
        <dbReference type="ARBA" id="ARBA00001936"/>
    </source>
</evidence>
<evidence type="ECO:0000256" key="11">
    <source>
        <dbReference type="ARBA" id="ARBA00023204"/>
    </source>
</evidence>
<dbReference type="KEGG" id="pavi:110763043"/>
<dbReference type="SMR" id="A0A6P5T2V7"/>
<keyword evidence="5" id="KW-0479">Metal-binding</keyword>
<evidence type="ECO:0000256" key="3">
    <source>
        <dbReference type="ARBA" id="ARBA00004322"/>
    </source>
</evidence>
<dbReference type="GO" id="GO:0008270">
    <property type="term" value="F:zinc ion binding"/>
    <property type="evidence" value="ECO:0007669"/>
    <property type="project" value="UniProtKB-KW"/>
</dbReference>
<dbReference type="InterPro" id="IPR001876">
    <property type="entry name" value="Znf_RanBP2"/>
</dbReference>
<dbReference type="GO" id="GO:0070260">
    <property type="term" value="F:5'-tyrosyl-DNA phosphodiesterase activity"/>
    <property type="evidence" value="ECO:0007669"/>
    <property type="project" value="TreeGrafter"/>
</dbReference>
<evidence type="ECO:0000256" key="10">
    <source>
        <dbReference type="ARBA" id="ARBA00022842"/>
    </source>
</evidence>
<keyword evidence="9" id="KW-0862">Zinc</keyword>
<dbReference type="RefSeq" id="XP_021821467.1">
    <property type="nucleotide sequence ID" value="XM_021965775.1"/>
</dbReference>
<dbReference type="InterPro" id="IPR036691">
    <property type="entry name" value="Endo/exonu/phosph_ase_sf"/>
</dbReference>
<comment type="cofactor">
    <cofactor evidence="1">
        <name>Mn(2+)</name>
        <dbReference type="ChEBI" id="CHEBI:29035"/>
    </cofactor>
</comment>